<evidence type="ECO:0000313" key="2">
    <source>
        <dbReference type="EMBL" id="SDN34915.1"/>
    </source>
</evidence>
<dbReference type="EMBL" id="FNHU01000032">
    <property type="protein sequence ID" value="SDN34915.1"/>
    <property type="molecule type" value="Genomic_DNA"/>
</dbReference>
<proteinExistence type="predicted"/>
<evidence type="ECO:0000313" key="3">
    <source>
        <dbReference type="Proteomes" id="UP000199671"/>
    </source>
</evidence>
<dbReference type="Proteomes" id="UP000199671">
    <property type="component" value="Unassembled WGS sequence"/>
</dbReference>
<name>A0A1H0ANE6_9ACTO</name>
<reference evidence="2 3" key="1">
    <citation type="submission" date="2016-10" db="EMBL/GenBank/DDBJ databases">
        <authorList>
            <person name="de Groot N.N."/>
        </authorList>
    </citation>
    <scope>NUCLEOTIDE SEQUENCE [LARGE SCALE GENOMIC DNA]</scope>
    <source>
        <strain evidence="2 3">KPR-7B</strain>
    </source>
</reference>
<feature type="region of interest" description="Disordered" evidence="1">
    <location>
        <begin position="1"/>
        <end position="106"/>
    </location>
</feature>
<dbReference type="AlphaFoldDB" id="A0A1H0ANE6"/>
<protein>
    <submittedName>
        <fullName evidence="2">Uncharacterized protein</fullName>
    </submittedName>
</protein>
<gene>
    <name evidence="2" type="ORF">SAMN04487766_1321</name>
</gene>
<feature type="compositionally biased region" description="Basic and acidic residues" evidence="1">
    <location>
        <begin position="1"/>
        <end position="12"/>
    </location>
</feature>
<accession>A0A1H0ANE6</accession>
<sequence length="214" mass="23518">PTNHKDTPDTDTNHNSNDEDTDSHHPHDAHDAHDNKAEGGDDRGHDDGHHNSQDEDGPDHERDQHDDDAADSHNGDVDSSEPPDTQPGDDPLSGPVVYKAYPNATPEEIQEFRDYVDGCNRALDAGELSETGRVSTAGELRDQASSAAKAERALHPDLYEGKAVGHVPDTTWTADPIPHEWQAMSKRVNSSLGGQANRYPWGYKPTEFRFDEGE</sequence>
<feature type="non-terminal residue" evidence="2">
    <location>
        <position position="1"/>
    </location>
</feature>
<organism evidence="2 3">
    <name type="scientific">Actinomyces ruminicola</name>
    <dbReference type="NCBI Taxonomy" id="332524"/>
    <lineage>
        <taxon>Bacteria</taxon>
        <taxon>Bacillati</taxon>
        <taxon>Actinomycetota</taxon>
        <taxon>Actinomycetes</taxon>
        <taxon>Actinomycetales</taxon>
        <taxon>Actinomycetaceae</taxon>
        <taxon>Actinomyces</taxon>
    </lineage>
</organism>
<feature type="compositionally biased region" description="Basic and acidic residues" evidence="1">
    <location>
        <begin position="22"/>
        <end position="76"/>
    </location>
</feature>
<evidence type="ECO:0000256" key="1">
    <source>
        <dbReference type="SAM" id="MobiDB-lite"/>
    </source>
</evidence>